<protein>
    <submittedName>
        <fullName evidence="2">Uncharacterized protein</fullName>
    </submittedName>
</protein>
<dbReference type="RefSeq" id="WP_118319765.1">
    <property type="nucleotide sequence ID" value="NZ_QRVM01000013.1"/>
</dbReference>
<feature type="transmembrane region" description="Helical" evidence="1">
    <location>
        <begin position="43"/>
        <end position="64"/>
    </location>
</feature>
<reference evidence="2 3" key="1">
    <citation type="submission" date="2018-08" db="EMBL/GenBank/DDBJ databases">
        <title>A genome reference for cultivated species of the human gut microbiota.</title>
        <authorList>
            <person name="Zou Y."/>
            <person name="Xue W."/>
            <person name="Luo G."/>
        </authorList>
    </citation>
    <scope>NUCLEOTIDE SEQUENCE [LARGE SCALE GENOMIC DNA]</scope>
    <source>
        <strain evidence="2 3">AF22-10AC</strain>
    </source>
</reference>
<name>A0A412J588_9FIRM</name>
<dbReference type="EMBL" id="QRVM01000013">
    <property type="protein sequence ID" value="RGS47404.1"/>
    <property type="molecule type" value="Genomic_DNA"/>
</dbReference>
<dbReference type="SUPFAM" id="SSF55486">
    <property type="entry name" value="Metalloproteases ('zincins'), catalytic domain"/>
    <property type="match status" value="1"/>
</dbReference>
<dbReference type="GO" id="GO:0008237">
    <property type="term" value="F:metallopeptidase activity"/>
    <property type="evidence" value="ECO:0007669"/>
    <property type="project" value="InterPro"/>
</dbReference>
<evidence type="ECO:0000256" key="1">
    <source>
        <dbReference type="SAM" id="Phobius"/>
    </source>
</evidence>
<dbReference type="AlphaFoldDB" id="A0A412J588"/>
<keyword evidence="1" id="KW-0472">Membrane</keyword>
<comment type="caution">
    <text evidence="2">The sequence shown here is derived from an EMBL/GenBank/DDBJ whole genome shotgun (WGS) entry which is preliminary data.</text>
</comment>
<dbReference type="Proteomes" id="UP000285274">
    <property type="component" value="Unassembled WGS sequence"/>
</dbReference>
<dbReference type="Gene3D" id="3.40.390.10">
    <property type="entry name" value="Collagenase (Catalytic Domain)"/>
    <property type="match status" value="1"/>
</dbReference>
<evidence type="ECO:0000313" key="3">
    <source>
        <dbReference type="Proteomes" id="UP000285274"/>
    </source>
</evidence>
<proteinExistence type="predicted"/>
<organism evidence="2 3">
    <name type="scientific">Holdemanella biformis</name>
    <dbReference type="NCBI Taxonomy" id="1735"/>
    <lineage>
        <taxon>Bacteria</taxon>
        <taxon>Bacillati</taxon>
        <taxon>Bacillota</taxon>
        <taxon>Erysipelotrichia</taxon>
        <taxon>Erysipelotrichales</taxon>
        <taxon>Erysipelotrichaceae</taxon>
        <taxon>Holdemanella</taxon>
    </lineage>
</organism>
<feature type="transmembrane region" description="Helical" evidence="1">
    <location>
        <begin position="6"/>
        <end position="23"/>
    </location>
</feature>
<dbReference type="InterPro" id="IPR024079">
    <property type="entry name" value="MetalloPept_cat_dom_sf"/>
</dbReference>
<feature type="transmembrane region" description="Helical" evidence="1">
    <location>
        <begin position="130"/>
        <end position="152"/>
    </location>
</feature>
<sequence length="361" mass="41037">MNRSKVMFSGLVFSVVFGLMYWYRDLLGNKEITIMDQSLINHFDLKLCLTVAVLSMLLIVVLLYSKEVDPDQYRFEYIRSTLSEDELKRIDGLDKEGRRIAYEKRSNEFSYKQILECRNYVNENKPKTSWLLKVGLLSLISAALVMVLSPVYKDYKTAQNEYNEMLRLQEEAYNQIIEDEYITLDGLPTIHVIPGNSLKIGDVQKYMDLFVKSQPNFLLSNCRMIHICEPKNFIDIATADGVDVTAGGQGTAYAYASSDDFSITLQIDVDEDYGQKDAVSHELSHIFDFACGSGYGDYGISDGAQLQSLYQNYPDCVGAYGATDSAEYFAQAGAMYVNDPENLKSVCMDLYNFVDSLYHMY</sequence>
<keyword evidence="1" id="KW-0812">Transmembrane</keyword>
<accession>A0A412J588</accession>
<gene>
    <name evidence="2" type="ORF">DWX92_04340</name>
</gene>
<evidence type="ECO:0000313" key="2">
    <source>
        <dbReference type="EMBL" id="RGS47404.1"/>
    </source>
</evidence>
<keyword evidence="1" id="KW-1133">Transmembrane helix</keyword>